<dbReference type="Proteomes" id="UP000254052">
    <property type="component" value="Unassembled WGS sequence"/>
</dbReference>
<organism evidence="1 2">
    <name type="scientific">Escherichia coli</name>
    <dbReference type="NCBI Taxonomy" id="562"/>
    <lineage>
        <taxon>Bacteria</taxon>
        <taxon>Pseudomonadati</taxon>
        <taxon>Pseudomonadota</taxon>
        <taxon>Gammaproteobacteria</taxon>
        <taxon>Enterobacterales</taxon>
        <taxon>Enterobacteriaceae</taxon>
        <taxon>Escherichia</taxon>
    </lineage>
</organism>
<proteinExistence type="predicted"/>
<dbReference type="EMBL" id="UGED01000005">
    <property type="protein sequence ID" value="STL26412.1"/>
    <property type="molecule type" value="Genomic_DNA"/>
</dbReference>
<gene>
    <name evidence="1" type="ORF">NCTC9962_01509</name>
</gene>
<name>A0A377ANW1_ECOLX</name>
<evidence type="ECO:0000313" key="1">
    <source>
        <dbReference type="EMBL" id="STL26412.1"/>
    </source>
</evidence>
<sequence>MVNYLTNTSVWIGGEAFFSTLSPEQLEMIHQTGYEAGVYSQKLTLERDAEC</sequence>
<evidence type="ECO:0000313" key="2">
    <source>
        <dbReference type="Proteomes" id="UP000254052"/>
    </source>
</evidence>
<accession>A0A377ANW1</accession>
<protein>
    <submittedName>
        <fullName evidence="1">C4-dicarboxylate-binding protein</fullName>
    </submittedName>
</protein>
<dbReference type="AlphaFoldDB" id="A0A377ANW1"/>
<reference evidence="1 2" key="1">
    <citation type="submission" date="2018-06" db="EMBL/GenBank/DDBJ databases">
        <authorList>
            <consortium name="Pathogen Informatics"/>
            <person name="Doyle S."/>
        </authorList>
    </citation>
    <scope>NUCLEOTIDE SEQUENCE [LARGE SCALE GENOMIC DNA]</scope>
    <source>
        <strain evidence="1 2">NCTC9962</strain>
    </source>
</reference>